<dbReference type="InterPro" id="IPR007145">
    <property type="entry name" value="MAP65_Ase1_PRC1"/>
</dbReference>
<feature type="compositionally biased region" description="Basic and acidic residues" evidence="1">
    <location>
        <begin position="576"/>
        <end position="591"/>
    </location>
</feature>
<proteinExistence type="predicted"/>
<feature type="compositionally biased region" description="Basic residues" evidence="1">
    <location>
        <begin position="592"/>
        <end position="611"/>
    </location>
</feature>
<dbReference type="Proteomes" id="UP001470230">
    <property type="component" value="Unassembled WGS sequence"/>
</dbReference>
<evidence type="ECO:0000313" key="2">
    <source>
        <dbReference type="EMBL" id="KAK8863704.1"/>
    </source>
</evidence>
<sequence>MSQKSTPGDGNQSMSTLNSLWDEIGYTQEEKDERTRKINADIEEVRSKFIESTLRQCQKVKEETEQIRSTHISMLKAINATEEQINLVKENGRKGTIKEKYDAVKAKFKEFSKIYNQRYSEFEKLQKQIDNCFTSIGITDPSEKGEFAEIGENDLTPARLRRFEDKVNQLTNEVDSRLLQFISLKKQILSMNSDLQEELPSSIEKIFSKQIYSDQVLEKLKEYISYLKELLNTRRQYISEMAVEINRLWDLLGTDELTKRQFLASHNTLSQKNVQDCIDEADRLTKIRNQRLPEIIEKMKFDLSVICQSLGYSKQKEKEICNKCEQIEENPADIKKADTKNHNSQEVNQSENPKDDINIEEEEDINIEEEEDINIEEEKETDIEDPKLLQIFNNFSNELVHLRKTLIFAQPIIDLINQREQIISDYDEVINKPDKISEIVDNQSDTSEVVKIRRYDQLNGKNIRLKNQRVRLPDHREKLHSEKVIRRHKFVLPRIEKKLYIMLIQFREEQKGEDFLWKDKPIIDELGHIQVTQDEINQNRIRFNKFKKRVDMNNDVDGDRDAVKSPSKHRKSMFVNHDKIEPKNSEDDPRRGKSPRKSAFPKKLKKIVNDE</sequence>
<name>A0ABR2IJD2_9EUKA</name>
<organism evidence="2 3">
    <name type="scientific">Tritrichomonas musculus</name>
    <dbReference type="NCBI Taxonomy" id="1915356"/>
    <lineage>
        <taxon>Eukaryota</taxon>
        <taxon>Metamonada</taxon>
        <taxon>Parabasalia</taxon>
        <taxon>Tritrichomonadida</taxon>
        <taxon>Tritrichomonadidae</taxon>
        <taxon>Tritrichomonas</taxon>
    </lineage>
</organism>
<dbReference type="Pfam" id="PF03999">
    <property type="entry name" value="MAP65_ASE1"/>
    <property type="match status" value="1"/>
</dbReference>
<dbReference type="GO" id="GO:0004180">
    <property type="term" value="F:carboxypeptidase activity"/>
    <property type="evidence" value="ECO:0007669"/>
    <property type="project" value="UniProtKB-KW"/>
</dbReference>
<dbReference type="PANTHER" id="PTHR19321">
    <property type="entry name" value="PROTEIN REGULATOR OF CYTOKINESIS 1 PRC1-RELATED"/>
    <property type="match status" value="1"/>
</dbReference>
<gene>
    <name evidence="2" type="ORF">M9Y10_011394</name>
</gene>
<reference evidence="2 3" key="1">
    <citation type="submission" date="2024-04" db="EMBL/GenBank/DDBJ databases">
        <title>Tritrichomonas musculus Genome.</title>
        <authorList>
            <person name="Alves-Ferreira E."/>
            <person name="Grigg M."/>
            <person name="Lorenzi H."/>
            <person name="Galac M."/>
        </authorList>
    </citation>
    <scope>NUCLEOTIDE SEQUENCE [LARGE SCALE GENOMIC DNA]</scope>
    <source>
        <strain evidence="2 3">EAF2021</strain>
    </source>
</reference>
<keyword evidence="2" id="KW-0378">Hydrolase</keyword>
<accession>A0ABR2IJD2</accession>
<comment type="caution">
    <text evidence="2">The sequence shown here is derived from an EMBL/GenBank/DDBJ whole genome shotgun (WGS) entry which is preliminary data.</text>
</comment>
<keyword evidence="2" id="KW-0645">Protease</keyword>
<feature type="compositionally biased region" description="Basic and acidic residues" evidence="1">
    <location>
        <begin position="554"/>
        <end position="563"/>
    </location>
</feature>
<feature type="region of interest" description="Disordered" evidence="1">
    <location>
        <begin position="1"/>
        <end position="22"/>
    </location>
</feature>
<feature type="region of interest" description="Disordered" evidence="1">
    <location>
        <begin position="554"/>
        <end position="611"/>
    </location>
</feature>
<feature type="compositionally biased region" description="Polar residues" evidence="1">
    <location>
        <begin position="1"/>
        <end position="19"/>
    </location>
</feature>
<keyword evidence="3" id="KW-1185">Reference proteome</keyword>
<keyword evidence="2" id="KW-0121">Carboxypeptidase</keyword>
<evidence type="ECO:0000313" key="3">
    <source>
        <dbReference type="Proteomes" id="UP001470230"/>
    </source>
</evidence>
<dbReference type="EMBL" id="JAPFFF010000017">
    <property type="protein sequence ID" value="KAK8863704.1"/>
    <property type="molecule type" value="Genomic_DNA"/>
</dbReference>
<evidence type="ECO:0000256" key="1">
    <source>
        <dbReference type="SAM" id="MobiDB-lite"/>
    </source>
</evidence>
<protein>
    <submittedName>
        <fullName evidence="2">Carboxypeptidase C prc1</fullName>
    </submittedName>
</protein>
<dbReference type="PANTHER" id="PTHR19321:SF41">
    <property type="entry name" value="FASCETTO-RELATED"/>
    <property type="match status" value="1"/>
</dbReference>